<accession>A0ABU5YSX5</accession>
<protein>
    <recommendedName>
        <fullName evidence="3">DUF3800 domain-containing protein</fullName>
    </recommendedName>
</protein>
<dbReference type="Proteomes" id="UP001299283">
    <property type="component" value="Unassembled WGS sequence"/>
</dbReference>
<dbReference type="EMBL" id="JAYJJQ010000002">
    <property type="protein sequence ID" value="MEB3068213.1"/>
    <property type="molecule type" value="Genomic_DNA"/>
</dbReference>
<gene>
    <name evidence="1" type="ORF">K5L39_03355</name>
</gene>
<reference evidence="1 2" key="1">
    <citation type="submission" date="2023-12" db="EMBL/GenBank/DDBJ databases">
        <title>Description of new species of Mycobacterium terrae complex isolated from sewage at the Sao Paulo Zoological Park Foundation in Brazil.</title>
        <authorList>
            <person name="Romagnoli C.L."/>
            <person name="Conceicao E.C."/>
            <person name="Machado E."/>
            <person name="Barreto L.B.P.F."/>
            <person name="Sharma A."/>
            <person name="Silva N.M."/>
            <person name="Marques L.E."/>
            <person name="Juliana M.A."/>
            <person name="Lourenco M.C.S."/>
            <person name="Digiampietri L.A."/>
            <person name="Suffys P.N."/>
            <person name="Viana-Niero C."/>
        </authorList>
    </citation>
    <scope>NUCLEOTIDE SEQUENCE [LARGE SCALE GENOMIC DNA]</scope>
    <source>
        <strain evidence="1 2">MYC017</strain>
    </source>
</reference>
<sequence>MPTPTILGVSLTARHIFVDESKRREYFVVAAIVAPKDLRPLRRVVEDLLLPQQRYIHMKDEGDGRKQTIAKNFVGAGVEAIVYDAGQRYRTQLAARAACMRGLIEDLATNSDDTLIIIEQDDSLVHSDRRLLYEAVRAVGRADNLRYDHRRREAELLLGIPDAIAWCWAKGGRWRQHIEPAIRSVRSL</sequence>
<dbReference type="RefSeq" id="WP_225397279.1">
    <property type="nucleotide sequence ID" value="NZ_JAYJJQ010000002.1"/>
</dbReference>
<evidence type="ECO:0000313" key="2">
    <source>
        <dbReference type="Proteomes" id="UP001299283"/>
    </source>
</evidence>
<comment type="caution">
    <text evidence="1">The sequence shown here is derived from an EMBL/GenBank/DDBJ whole genome shotgun (WGS) entry which is preliminary data.</text>
</comment>
<proteinExistence type="predicted"/>
<name>A0ABU5YSX5_9MYCO</name>
<evidence type="ECO:0008006" key="3">
    <source>
        <dbReference type="Google" id="ProtNLM"/>
    </source>
</evidence>
<keyword evidence="2" id="KW-1185">Reference proteome</keyword>
<evidence type="ECO:0000313" key="1">
    <source>
        <dbReference type="EMBL" id="MEB3068213.1"/>
    </source>
</evidence>
<organism evidence="1 2">
    <name type="scientific">[Mycobacterium] vasticus</name>
    <dbReference type="NCBI Taxonomy" id="2875777"/>
    <lineage>
        <taxon>Bacteria</taxon>
        <taxon>Bacillati</taxon>
        <taxon>Actinomycetota</taxon>
        <taxon>Actinomycetes</taxon>
        <taxon>Mycobacteriales</taxon>
        <taxon>Mycobacteriaceae</taxon>
        <taxon>Mycolicibacter</taxon>
    </lineage>
</organism>